<dbReference type="STRING" id="251229.Chro_4367"/>
<keyword evidence="6" id="KW-0489">Methyltransferase</keyword>
<evidence type="ECO:0000256" key="6">
    <source>
        <dbReference type="ARBA" id="ARBA00022603"/>
    </source>
</evidence>
<dbReference type="KEGG" id="cthe:Chro_4367"/>
<dbReference type="SUPFAM" id="SSF53335">
    <property type="entry name" value="S-adenosyl-L-methionine-dependent methyltransferases"/>
    <property type="match status" value="1"/>
</dbReference>
<dbReference type="PANTHER" id="PTHR11579">
    <property type="entry name" value="PROTEIN-L-ISOASPARTATE O-METHYLTRANSFERASE"/>
    <property type="match status" value="1"/>
</dbReference>
<dbReference type="Gene3D" id="3.40.50.150">
    <property type="entry name" value="Vaccinia Virus protein VP39"/>
    <property type="match status" value="1"/>
</dbReference>
<dbReference type="GO" id="GO:0004719">
    <property type="term" value="F:protein-L-isoaspartate (D-aspartate) O-methyltransferase activity"/>
    <property type="evidence" value="ECO:0007669"/>
    <property type="project" value="UniProtKB-EC"/>
</dbReference>
<dbReference type="OrthoDB" id="9772751at2"/>
<evidence type="ECO:0000313" key="13">
    <source>
        <dbReference type="Proteomes" id="UP000010384"/>
    </source>
</evidence>
<comment type="subcellular location">
    <subcellularLocation>
        <location evidence="1">Cytoplasm</location>
    </subcellularLocation>
</comment>
<evidence type="ECO:0000256" key="2">
    <source>
        <dbReference type="ARBA" id="ARBA00005369"/>
    </source>
</evidence>
<dbReference type="CDD" id="cd02440">
    <property type="entry name" value="AdoMet_MTases"/>
    <property type="match status" value="1"/>
</dbReference>
<dbReference type="GO" id="GO:0005737">
    <property type="term" value="C:cytoplasm"/>
    <property type="evidence" value="ECO:0007669"/>
    <property type="project" value="UniProtKB-SubCell"/>
</dbReference>
<reference evidence="12 13" key="1">
    <citation type="submission" date="2012-06" db="EMBL/GenBank/DDBJ databases">
        <title>Finished chromosome of genome of Chroococcidiopsis thermalis PCC 7203.</title>
        <authorList>
            <consortium name="US DOE Joint Genome Institute"/>
            <person name="Gugger M."/>
            <person name="Coursin T."/>
            <person name="Rippka R."/>
            <person name="Tandeau De Marsac N."/>
            <person name="Huntemann M."/>
            <person name="Wei C.-L."/>
            <person name="Han J."/>
            <person name="Detter J.C."/>
            <person name="Han C."/>
            <person name="Tapia R."/>
            <person name="Davenport K."/>
            <person name="Daligault H."/>
            <person name="Erkkila T."/>
            <person name="Gu W."/>
            <person name="Munk A.C.C."/>
            <person name="Teshima H."/>
            <person name="Xu Y."/>
            <person name="Chain P."/>
            <person name="Chen A."/>
            <person name="Krypides N."/>
            <person name="Mavromatis K."/>
            <person name="Markowitz V."/>
            <person name="Szeto E."/>
            <person name="Ivanova N."/>
            <person name="Mikhailova N."/>
            <person name="Ovchinnikova G."/>
            <person name="Pagani I."/>
            <person name="Pati A."/>
            <person name="Goodwin L."/>
            <person name="Peters L."/>
            <person name="Pitluck S."/>
            <person name="Woyke T."/>
            <person name="Kerfeld C."/>
        </authorList>
    </citation>
    <scope>NUCLEOTIDE SEQUENCE [LARGE SCALE GENOMIC DNA]</scope>
    <source>
        <strain evidence="12 13">PCC 7203</strain>
    </source>
</reference>
<dbReference type="PANTHER" id="PTHR11579:SF0">
    <property type="entry name" value="PROTEIN-L-ISOASPARTATE(D-ASPARTATE) O-METHYLTRANSFERASE"/>
    <property type="match status" value="1"/>
</dbReference>
<evidence type="ECO:0000256" key="4">
    <source>
        <dbReference type="ARBA" id="ARBA00013346"/>
    </source>
</evidence>
<evidence type="ECO:0000256" key="8">
    <source>
        <dbReference type="ARBA" id="ARBA00022691"/>
    </source>
</evidence>
<protein>
    <recommendedName>
        <fullName evidence="4">Protein-L-isoaspartate O-methyltransferase</fullName>
        <ecNumber evidence="3">2.1.1.77</ecNumber>
    </recommendedName>
    <alternativeName>
        <fullName evidence="11">L-isoaspartyl protein carboxyl methyltransferase</fullName>
    </alternativeName>
    <alternativeName>
        <fullName evidence="9">Protein L-isoaspartyl methyltransferase</fullName>
    </alternativeName>
    <alternativeName>
        <fullName evidence="10">Protein-beta-aspartate methyltransferase</fullName>
    </alternativeName>
</protein>
<evidence type="ECO:0000256" key="10">
    <source>
        <dbReference type="ARBA" id="ARBA00031323"/>
    </source>
</evidence>
<dbReference type="AlphaFoldDB" id="K9U3X2"/>
<evidence type="ECO:0000313" key="12">
    <source>
        <dbReference type="EMBL" id="AFY89762.1"/>
    </source>
</evidence>
<keyword evidence="5" id="KW-0963">Cytoplasm</keyword>
<keyword evidence="7" id="KW-0808">Transferase</keyword>
<dbReference type="Pfam" id="PF01135">
    <property type="entry name" value="PCMT"/>
    <property type="match status" value="1"/>
</dbReference>
<evidence type="ECO:0000256" key="5">
    <source>
        <dbReference type="ARBA" id="ARBA00022490"/>
    </source>
</evidence>
<dbReference type="eggNOG" id="COG2518">
    <property type="taxonomic scope" value="Bacteria"/>
</dbReference>
<organism evidence="12 13">
    <name type="scientific">Chroococcidiopsis thermalis (strain PCC 7203)</name>
    <dbReference type="NCBI Taxonomy" id="251229"/>
    <lineage>
        <taxon>Bacteria</taxon>
        <taxon>Bacillati</taxon>
        <taxon>Cyanobacteriota</taxon>
        <taxon>Cyanophyceae</taxon>
        <taxon>Chroococcidiopsidales</taxon>
        <taxon>Chroococcidiopsidaceae</taxon>
        <taxon>Chroococcidiopsis</taxon>
    </lineage>
</organism>
<dbReference type="GO" id="GO:0032259">
    <property type="term" value="P:methylation"/>
    <property type="evidence" value="ECO:0007669"/>
    <property type="project" value="UniProtKB-KW"/>
</dbReference>
<dbReference type="Proteomes" id="UP000010384">
    <property type="component" value="Chromosome"/>
</dbReference>
<dbReference type="InParanoid" id="K9U3X2"/>
<keyword evidence="8" id="KW-0949">S-adenosyl-L-methionine</keyword>
<evidence type="ECO:0000256" key="7">
    <source>
        <dbReference type="ARBA" id="ARBA00022679"/>
    </source>
</evidence>
<accession>K9U3X2</accession>
<evidence type="ECO:0000256" key="9">
    <source>
        <dbReference type="ARBA" id="ARBA00030757"/>
    </source>
</evidence>
<dbReference type="InterPro" id="IPR029063">
    <property type="entry name" value="SAM-dependent_MTases_sf"/>
</dbReference>
<proteinExistence type="inferred from homology"/>
<evidence type="ECO:0000256" key="11">
    <source>
        <dbReference type="ARBA" id="ARBA00031350"/>
    </source>
</evidence>
<dbReference type="EMBL" id="CP003597">
    <property type="protein sequence ID" value="AFY89762.1"/>
    <property type="molecule type" value="Genomic_DNA"/>
</dbReference>
<name>K9U3X2_CHRTP</name>
<comment type="similarity">
    <text evidence="2">Belongs to the methyltransferase superfamily. L-isoaspartyl/D-aspartyl protein methyltransferase family.</text>
</comment>
<keyword evidence="13" id="KW-1185">Reference proteome</keyword>
<dbReference type="HOGENOM" id="CLU_1394171_0_0_3"/>
<dbReference type="InterPro" id="IPR000682">
    <property type="entry name" value="PCMT"/>
</dbReference>
<sequence length="195" mass="21703">MFKSEADLITSSLLNVNKDYYTCYKNGLPVRQISAPEIIEQMLRMLHPYSGNFILEIGTGSGYSTAILADIVGERGAIVSVDIDGIMVERANLLLQQDGYTNVRVVVGDGRDGQLDKAPYDRIIAWASAENEVPFPLVEQLANNGILVCPLRKEDSSWVASFRKNEKGDLEEIEKISGGFIPMTDAPWYPWLDDE</sequence>
<evidence type="ECO:0000256" key="1">
    <source>
        <dbReference type="ARBA" id="ARBA00004496"/>
    </source>
</evidence>
<gene>
    <name evidence="12" type="ORF">Chro_4367</name>
</gene>
<evidence type="ECO:0000256" key="3">
    <source>
        <dbReference type="ARBA" id="ARBA00011890"/>
    </source>
</evidence>
<dbReference type="RefSeq" id="WP_015156302.1">
    <property type="nucleotide sequence ID" value="NC_019695.1"/>
</dbReference>
<dbReference type="PATRIC" id="fig|251229.3.peg.5101"/>
<dbReference type="EC" id="2.1.1.77" evidence="3"/>